<accession>A0ABN7SS21</accession>
<dbReference type="EMBL" id="OU015566">
    <property type="protein sequence ID" value="CAG5104638.1"/>
    <property type="molecule type" value="Genomic_DNA"/>
</dbReference>
<evidence type="ECO:0000313" key="1">
    <source>
        <dbReference type="EMBL" id="CAG5104638.1"/>
    </source>
</evidence>
<protein>
    <submittedName>
        <fullName evidence="1">Oidioi.mRNA.OKI2018_I69.chr1.g1411.t1.cds</fullName>
    </submittedName>
</protein>
<keyword evidence="2" id="KW-1185">Reference proteome</keyword>
<gene>
    <name evidence="1" type="ORF">OKIOD_LOCUS10176</name>
</gene>
<proteinExistence type="predicted"/>
<dbReference type="Proteomes" id="UP001158576">
    <property type="component" value="Chromosome 1"/>
</dbReference>
<name>A0ABN7SS21_OIKDI</name>
<reference evidence="1 2" key="1">
    <citation type="submission" date="2021-04" db="EMBL/GenBank/DDBJ databases">
        <authorList>
            <person name="Bliznina A."/>
        </authorList>
    </citation>
    <scope>NUCLEOTIDE SEQUENCE [LARGE SCALE GENOMIC DNA]</scope>
</reference>
<sequence>MCCSELIKRKISQCFNREATEWIEKNYQDVSIDKIYMIQFSTRLAFLAHCNPVIKEIFDSAKNDGKVNWNSIPQYFKGPESRQNEFDQLMNRIEVFDFEVLRDEETSSDALLIYAKEKSVDGDQDRDL</sequence>
<organism evidence="1 2">
    <name type="scientific">Oikopleura dioica</name>
    <name type="common">Tunicate</name>
    <dbReference type="NCBI Taxonomy" id="34765"/>
    <lineage>
        <taxon>Eukaryota</taxon>
        <taxon>Metazoa</taxon>
        <taxon>Chordata</taxon>
        <taxon>Tunicata</taxon>
        <taxon>Appendicularia</taxon>
        <taxon>Copelata</taxon>
        <taxon>Oikopleuridae</taxon>
        <taxon>Oikopleura</taxon>
    </lineage>
</organism>
<evidence type="ECO:0000313" key="2">
    <source>
        <dbReference type="Proteomes" id="UP001158576"/>
    </source>
</evidence>